<feature type="transmembrane region" description="Helical" evidence="8">
    <location>
        <begin position="54"/>
        <end position="74"/>
    </location>
</feature>
<evidence type="ECO:0000256" key="1">
    <source>
        <dbReference type="ARBA" id="ARBA00004141"/>
    </source>
</evidence>
<dbReference type="Gene3D" id="1.10.4160.10">
    <property type="entry name" value="Hydantoin permease"/>
    <property type="match status" value="1"/>
</dbReference>
<dbReference type="InterPro" id="IPR001248">
    <property type="entry name" value="Pur-cyt_permease"/>
</dbReference>
<feature type="transmembrane region" description="Helical" evidence="8">
    <location>
        <begin position="240"/>
        <end position="262"/>
    </location>
</feature>
<feature type="transmembrane region" description="Helical" evidence="8">
    <location>
        <begin position="166"/>
        <end position="186"/>
    </location>
</feature>
<evidence type="ECO:0000256" key="2">
    <source>
        <dbReference type="ARBA" id="ARBA00008974"/>
    </source>
</evidence>
<evidence type="ECO:0000256" key="4">
    <source>
        <dbReference type="ARBA" id="ARBA00022692"/>
    </source>
</evidence>
<organism evidence="9 10">
    <name type="scientific">Bacillus siamensis</name>
    <dbReference type="NCBI Taxonomy" id="659243"/>
    <lineage>
        <taxon>Bacteria</taxon>
        <taxon>Bacillati</taxon>
        <taxon>Bacillota</taxon>
        <taxon>Bacilli</taxon>
        <taxon>Bacillales</taxon>
        <taxon>Bacillaceae</taxon>
        <taxon>Bacillus</taxon>
        <taxon>Bacillus amyloliquefaciens group</taxon>
    </lineage>
</organism>
<gene>
    <name evidence="9" type="ORF">CWD84_01280</name>
</gene>
<evidence type="ECO:0000313" key="10">
    <source>
        <dbReference type="Proteomes" id="UP000234366"/>
    </source>
</evidence>
<evidence type="ECO:0000256" key="8">
    <source>
        <dbReference type="SAM" id="Phobius"/>
    </source>
</evidence>
<dbReference type="InterPro" id="IPR026030">
    <property type="entry name" value="Pur-cyt_permease_Fcy2/21/22"/>
</dbReference>
<feature type="transmembrane region" description="Helical" evidence="8">
    <location>
        <begin position="348"/>
        <end position="369"/>
    </location>
</feature>
<dbReference type="AlphaFoldDB" id="A0AAI8HK92"/>
<feature type="transmembrane region" description="Helical" evidence="8">
    <location>
        <begin position="417"/>
        <end position="436"/>
    </location>
</feature>
<evidence type="ECO:0000256" key="3">
    <source>
        <dbReference type="ARBA" id="ARBA00022448"/>
    </source>
</evidence>
<name>A0AAI8HK92_9BACI</name>
<dbReference type="PIRSF" id="PIRSF002744">
    <property type="entry name" value="Pur-cyt_permease"/>
    <property type="match status" value="1"/>
</dbReference>
<reference evidence="9 10" key="1">
    <citation type="submission" date="2017-11" db="EMBL/GenBank/DDBJ databases">
        <title>Genome sequence and genome mining of multiple bioactive secondary metabolites from a deep sea-derived Bacillus siamensis SCSIO 05746.</title>
        <authorList>
            <person name="Pan H.-Q."/>
            <person name="Ju J.-H."/>
        </authorList>
    </citation>
    <scope>NUCLEOTIDE SEQUENCE [LARGE SCALE GENOMIC DNA]</scope>
    <source>
        <strain evidence="9 10">SCSIO 05746</strain>
    </source>
</reference>
<evidence type="ECO:0000256" key="7">
    <source>
        <dbReference type="PIRNR" id="PIRNR002744"/>
    </source>
</evidence>
<dbReference type="GO" id="GO:0015209">
    <property type="term" value="F:cytosine transmembrane transporter activity"/>
    <property type="evidence" value="ECO:0007669"/>
    <property type="project" value="InterPro"/>
</dbReference>
<feature type="transmembrane region" description="Helical" evidence="8">
    <location>
        <begin position="319"/>
        <end position="336"/>
    </location>
</feature>
<dbReference type="RefSeq" id="WP_060963952.1">
    <property type="nucleotide sequence ID" value="NZ_CP025001.1"/>
</dbReference>
<feature type="transmembrane region" description="Helical" evidence="8">
    <location>
        <begin position="198"/>
        <end position="219"/>
    </location>
</feature>
<feature type="transmembrane region" description="Helical" evidence="8">
    <location>
        <begin position="393"/>
        <end position="411"/>
    </location>
</feature>
<feature type="transmembrane region" description="Helical" evidence="8">
    <location>
        <begin position="282"/>
        <end position="307"/>
    </location>
</feature>
<dbReference type="InterPro" id="IPR030191">
    <property type="entry name" value="CodB"/>
</dbReference>
<evidence type="ECO:0000256" key="6">
    <source>
        <dbReference type="ARBA" id="ARBA00023136"/>
    </source>
</evidence>
<comment type="similarity">
    <text evidence="2 7">Belongs to the purine-cytosine permease (2.A.39) family.</text>
</comment>
<feature type="transmembrane region" description="Helical" evidence="8">
    <location>
        <begin position="128"/>
        <end position="154"/>
    </location>
</feature>
<feature type="transmembrane region" description="Helical" evidence="8">
    <location>
        <begin position="24"/>
        <end position="48"/>
    </location>
</feature>
<keyword evidence="6 7" id="KW-0472">Membrane</keyword>
<sequence length="455" mass="50305">MTEEAAGFSSDGIMPIETGKRTMGFFSTFSIWTGANIVVTTMYTGMLFVPDMTFWQALWLILLGSIAGAVPLVLMGNIGTRTGLPTMVLMRPAFGIKGGILPSSVNILILVGWSWIQAYMAGASLNEAVYFLTGYSNINLFTIVTQASVLVITLYGHKVVESAETIVAAIMVVLTAVLFGFIFMTFHPIEFLQMKTTAVSGIKGISAFDIVVATAFTWVPIVCDYNRHCKNERTGMAGTFFGYILSTVIAMGLGAAVSAFAVLGHQQPDHQMAGIIGQYHPILGFIAAIVIFLSVLSTNVMVLYSAVMSYLSIFSKQRFIFPAIALGIITIGGSLLKEWLLDHFQNFLLMIGTLFIPIFAIVLVDYYIVRKKHYHVDEMLTGEKRFYWYQKGFHVRVYFTYLFGAVFAYYFSYVIPLPIGVTIPTFMATGLFYLAVLKVTERRAAVTEMVKKNLS</sequence>
<dbReference type="Proteomes" id="UP000234366">
    <property type="component" value="Chromosome"/>
</dbReference>
<evidence type="ECO:0000256" key="5">
    <source>
        <dbReference type="ARBA" id="ARBA00022989"/>
    </source>
</evidence>
<keyword evidence="10" id="KW-1185">Reference proteome</keyword>
<accession>A0AAI8HK92</accession>
<dbReference type="GO" id="GO:0005886">
    <property type="term" value="C:plasma membrane"/>
    <property type="evidence" value="ECO:0007669"/>
    <property type="project" value="TreeGrafter"/>
</dbReference>
<keyword evidence="3 7" id="KW-0813">Transport</keyword>
<keyword evidence="4 8" id="KW-0812">Transmembrane</keyword>
<dbReference type="EMBL" id="CP025001">
    <property type="protein sequence ID" value="AUJ75548.1"/>
    <property type="molecule type" value="Genomic_DNA"/>
</dbReference>
<dbReference type="KEGG" id="bsia:CWD84_01280"/>
<dbReference type="PANTHER" id="PTHR30569:SF0">
    <property type="entry name" value="CYTOSINE PERMEASE"/>
    <property type="match status" value="1"/>
</dbReference>
<keyword evidence="5 8" id="KW-1133">Transmembrane helix</keyword>
<dbReference type="Pfam" id="PF02133">
    <property type="entry name" value="Transp_cyt_pur"/>
    <property type="match status" value="1"/>
</dbReference>
<protein>
    <submittedName>
        <fullName evidence="9">Cytosine permease</fullName>
    </submittedName>
</protein>
<feature type="transmembrane region" description="Helical" evidence="8">
    <location>
        <begin position="94"/>
        <end position="116"/>
    </location>
</feature>
<dbReference type="PANTHER" id="PTHR30569">
    <property type="entry name" value="CYTOSINE TRANSPORTER CODB"/>
    <property type="match status" value="1"/>
</dbReference>
<proteinExistence type="inferred from homology"/>
<comment type="subcellular location">
    <subcellularLocation>
        <location evidence="1">Membrane</location>
        <topology evidence="1">Multi-pass membrane protein</topology>
    </subcellularLocation>
</comment>
<evidence type="ECO:0000313" key="9">
    <source>
        <dbReference type="EMBL" id="AUJ75548.1"/>
    </source>
</evidence>